<dbReference type="Proteomes" id="UP000298774">
    <property type="component" value="Chromosome"/>
</dbReference>
<evidence type="ECO:0000259" key="6">
    <source>
        <dbReference type="PROSITE" id="PS50893"/>
    </source>
</evidence>
<feature type="domain" description="ABC transporter" evidence="6">
    <location>
        <begin position="291"/>
        <end position="529"/>
    </location>
</feature>
<keyword evidence="10" id="KW-1185">Reference proteome</keyword>
<dbReference type="Gene3D" id="3.40.50.300">
    <property type="entry name" value="P-loop containing nucleotide triphosphate hydrolases"/>
    <property type="match status" value="2"/>
</dbReference>
<dbReference type="InterPro" id="IPR017871">
    <property type="entry name" value="ABC_transporter-like_CS"/>
</dbReference>
<dbReference type="Pfam" id="PF08352">
    <property type="entry name" value="oligo_HPY"/>
    <property type="match status" value="2"/>
</dbReference>
<dbReference type="EMBL" id="CP032339">
    <property type="protein sequence ID" value="QCO10133.1"/>
    <property type="molecule type" value="Genomic_DNA"/>
</dbReference>
<dbReference type="GO" id="GO:0005886">
    <property type="term" value="C:plasma membrane"/>
    <property type="evidence" value="ECO:0007669"/>
    <property type="project" value="UniProtKB-SubCell"/>
</dbReference>
<comment type="subcellular location">
    <subcellularLocation>
        <location evidence="1">Cell inner membrane</location>
        <topology evidence="1">Peripheral membrane protein</topology>
    </subcellularLocation>
</comment>
<reference evidence="8 9" key="1">
    <citation type="submission" date="2018-09" db="EMBL/GenBank/DDBJ databases">
        <title>Whole genome based analysis of evolution and adaptive divergence in Indian and Brazilian strains of Azospirillum brasilense.</title>
        <authorList>
            <person name="Singh C."/>
            <person name="Tripathi A.K."/>
        </authorList>
    </citation>
    <scope>NUCLEOTIDE SEQUENCE [LARGE SCALE GENOMIC DNA]</scope>
    <source>
        <strain evidence="8 9">MTCC4038</strain>
    </source>
</reference>
<dbReference type="SMART" id="SM00382">
    <property type="entry name" value="AAA"/>
    <property type="match status" value="2"/>
</dbReference>
<name>A0A0P0EKT3_AZOBR</name>
<proteinExistence type="inferred from homology"/>
<dbReference type="AlphaFoldDB" id="A0A0P0EKT3"/>
<dbReference type="InterPro" id="IPR013563">
    <property type="entry name" value="Oligopep_ABC_C"/>
</dbReference>
<dbReference type="PROSITE" id="PS50893">
    <property type="entry name" value="ABC_TRANSPORTER_2"/>
    <property type="match status" value="2"/>
</dbReference>
<dbReference type="InterPro" id="IPR003439">
    <property type="entry name" value="ABC_transporter-like_ATP-bd"/>
</dbReference>
<dbReference type="Pfam" id="PF00005">
    <property type="entry name" value="ABC_tran"/>
    <property type="match status" value="2"/>
</dbReference>
<evidence type="ECO:0000256" key="3">
    <source>
        <dbReference type="ARBA" id="ARBA00022448"/>
    </source>
</evidence>
<comment type="similarity">
    <text evidence="2">Belongs to the ABC transporter superfamily.</text>
</comment>
<dbReference type="NCBIfam" id="NF007739">
    <property type="entry name" value="PRK10419.1"/>
    <property type="match status" value="2"/>
</dbReference>
<dbReference type="RefSeq" id="WP_059399060.1">
    <property type="nucleotide sequence ID" value="NZ_CP012914.1"/>
</dbReference>
<evidence type="ECO:0000313" key="7">
    <source>
        <dbReference type="EMBL" id="MDX5954865.1"/>
    </source>
</evidence>
<dbReference type="CDD" id="cd03257">
    <property type="entry name" value="ABC_NikE_OppD_transporters"/>
    <property type="match status" value="2"/>
</dbReference>
<feature type="domain" description="ABC transporter" evidence="6">
    <location>
        <begin position="12"/>
        <end position="261"/>
    </location>
</feature>
<gene>
    <name evidence="8" type="ORF">D3868_06145</name>
    <name evidence="7" type="ORF">SIM66_27225</name>
</gene>
<dbReference type="EMBL" id="JAWXYC010000004">
    <property type="protein sequence ID" value="MDX5954865.1"/>
    <property type="molecule type" value="Genomic_DNA"/>
</dbReference>
<evidence type="ECO:0000256" key="1">
    <source>
        <dbReference type="ARBA" id="ARBA00004417"/>
    </source>
</evidence>
<evidence type="ECO:0000256" key="4">
    <source>
        <dbReference type="ARBA" id="ARBA00022741"/>
    </source>
</evidence>
<evidence type="ECO:0000313" key="8">
    <source>
        <dbReference type="EMBL" id="QCO10133.1"/>
    </source>
</evidence>
<keyword evidence="3" id="KW-0813">Transport</keyword>
<organism evidence="8 9">
    <name type="scientific">Azospirillum brasilense</name>
    <dbReference type="NCBI Taxonomy" id="192"/>
    <lineage>
        <taxon>Bacteria</taxon>
        <taxon>Pseudomonadati</taxon>
        <taxon>Pseudomonadota</taxon>
        <taxon>Alphaproteobacteria</taxon>
        <taxon>Rhodospirillales</taxon>
        <taxon>Azospirillaceae</taxon>
        <taxon>Azospirillum</taxon>
    </lineage>
</organism>
<dbReference type="PANTHER" id="PTHR43776">
    <property type="entry name" value="TRANSPORT ATP-BINDING PROTEIN"/>
    <property type="match status" value="1"/>
</dbReference>
<evidence type="ECO:0000313" key="10">
    <source>
        <dbReference type="Proteomes" id="UP001277471"/>
    </source>
</evidence>
<reference evidence="7 10" key="2">
    <citation type="submission" date="2023-11" db="EMBL/GenBank/DDBJ databases">
        <title>MicrobeMod: A computational toolkit for identifying prokaryotic methylation and restriction-modification with nanopore sequencing.</title>
        <authorList>
            <person name="Crits-Christoph A."/>
            <person name="Kang S.C."/>
            <person name="Lee H."/>
            <person name="Ostrov N."/>
        </authorList>
    </citation>
    <scope>NUCLEOTIDE SEQUENCE [LARGE SCALE GENOMIC DNA]</scope>
    <source>
        <strain evidence="7 10">ATCC 29145</strain>
    </source>
</reference>
<dbReference type="NCBIfam" id="NF008453">
    <property type="entry name" value="PRK11308.1"/>
    <property type="match status" value="2"/>
</dbReference>
<dbReference type="KEGG" id="abf:AMK58_11940"/>
<evidence type="ECO:0000256" key="2">
    <source>
        <dbReference type="ARBA" id="ARBA00005417"/>
    </source>
</evidence>
<dbReference type="InterPro" id="IPR050319">
    <property type="entry name" value="ABC_transp_ATP-bind"/>
</dbReference>
<dbReference type="SUPFAM" id="SSF52540">
    <property type="entry name" value="P-loop containing nucleoside triphosphate hydrolases"/>
    <property type="match status" value="2"/>
</dbReference>
<dbReference type="GO" id="GO:0005524">
    <property type="term" value="F:ATP binding"/>
    <property type="evidence" value="ECO:0007669"/>
    <property type="project" value="UniProtKB-KW"/>
</dbReference>
<evidence type="ECO:0000256" key="5">
    <source>
        <dbReference type="ARBA" id="ARBA00022840"/>
    </source>
</evidence>
<dbReference type="GO" id="GO:0015833">
    <property type="term" value="P:peptide transport"/>
    <property type="evidence" value="ECO:0007669"/>
    <property type="project" value="InterPro"/>
</dbReference>
<sequence length="545" mass="59867">MTTNGADDLLEVRNLHVEFRSGGGAMHAVKGVSFDIAKGETLALVGESGSGKSVTALSILQLLPYPMARHPQGSIRFRGTELVGAEEKVLRNVRGDRIAMIFQEPMTSLNPLHSIERQINETLFLHKGLSRAAARKRTLELLRLVGLPNPEKRLNAYPHELSGGQRQRVMIAMALANEPDLLIADEPTTALDVTIQAQILELLKDLQRRFGMALLLITHDLGVVRKMADRVCVMNQGEIVEQADVADIFARPQHPYTRKLLAAEPKGDPLTPPADAPEVMAADNLKVWFPIKKGLLRRTVDHVRAVDGVSVNVRQGHTVGVVGESGSGKTTLGLALLRLHASEGAIRFDGKDIQGWQAKKLRGLRREMQVVFQDPYGSLSPRLSVGQIIGEGLTIHGIGSGAERDAMVAKALEEVGLDPSSRHRYPHEFSGGQRQRIAIARALVLKPKFVVLDEPTSALDMSVQAQIVDLLRDIQARNNLAYLFISHDLRVVRALSSHVIVMKDGKVVEQGPTRRIFEEPREEYTRALLAAALNLEAVKSDAVRM</sequence>
<dbReference type="InterPro" id="IPR003593">
    <property type="entry name" value="AAA+_ATPase"/>
</dbReference>
<dbReference type="PROSITE" id="PS00211">
    <property type="entry name" value="ABC_TRANSPORTER_1"/>
    <property type="match status" value="2"/>
</dbReference>
<dbReference type="Proteomes" id="UP001277471">
    <property type="component" value="Unassembled WGS sequence"/>
</dbReference>
<dbReference type="PANTHER" id="PTHR43776:SF7">
    <property type="entry name" value="D,D-DIPEPTIDE TRANSPORT ATP-BINDING PROTEIN DDPF-RELATED"/>
    <property type="match status" value="1"/>
</dbReference>
<keyword evidence="5 8" id="KW-0067">ATP-binding</keyword>
<protein>
    <submittedName>
        <fullName evidence="8">ABC transporter ATP-binding protein</fullName>
    </submittedName>
</protein>
<keyword evidence="4" id="KW-0547">Nucleotide-binding</keyword>
<dbReference type="InterPro" id="IPR027417">
    <property type="entry name" value="P-loop_NTPase"/>
</dbReference>
<dbReference type="FunFam" id="3.40.50.300:FF:000016">
    <property type="entry name" value="Oligopeptide ABC transporter ATP-binding component"/>
    <property type="match status" value="2"/>
</dbReference>
<dbReference type="GO" id="GO:0055085">
    <property type="term" value="P:transmembrane transport"/>
    <property type="evidence" value="ECO:0007669"/>
    <property type="project" value="UniProtKB-ARBA"/>
</dbReference>
<evidence type="ECO:0000313" key="9">
    <source>
        <dbReference type="Proteomes" id="UP000298774"/>
    </source>
</evidence>
<accession>A0A0P0EKT3</accession>
<dbReference type="GO" id="GO:0016887">
    <property type="term" value="F:ATP hydrolysis activity"/>
    <property type="evidence" value="ECO:0007669"/>
    <property type="project" value="InterPro"/>
</dbReference>